<proteinExistence type="predicted"/>
<feature type="transmembrane region" description="Helical" evidence="1">
    <location>
        <begin position="20"/>
        <end position="36"/>
    </location>
</feature>
<sequence>MNVRGRSDTTKAAPRRRGWAIAAAGVAVIGAATLTAVYPASIAPIGAGAAVAGVVVPTALRRR</sequence>
<keyword evidence="1" id="KW-0472">Membrane</keyword>
<dbReference type="RefSeq" id="WP_329611851.1">
    <property type="nucleotide sequence ID" value="NZ_CP108483.1"/>
</dbReference>
<gene>
    <name evidence="2" type="ORF">OG469_41345</name>
</gene>
<evidence type="ECO:0000256" key="1">
    <source>
        <dbReference type="SAM" id="Phobius"/>
    </source>
</evidence>
<protein>
    <recommendedName>
        <fullName evidence="4">Secreted protein</fullName>
    </recommendedName>
</protein>
<geneLocation type="plasmid" evidence="2 3">
    <name>unnamed1</name>
</geneLocation>
<dbReference type="EMBL" id="CP108483">
    <property type="protein sequence ID" value="WUS61929.1"/>
    <property type="molecule type" value="Genomic_DNA"/>
</dbReference>
<reference evidence="2 3" key="1">
    <citation type="submission" date="2022-10" db="EMBL/GenBank/DDBJ databases">
        <title>The complete genomes of actinobacterial strains from the NBC collection.</title>
        <authorList>
            <person name="Joergensen T.S."/>
            <person name="Alvarez Arevalo M."/>
            <person name="Sterndorff E.B."/>
            <person name="Faurdal D."/>
            <person name="Vuksanovic O."/>
            <person name="Mourched A.-S."/>
            <person name="Charusanti P."/>
            <person name="Shaw S."/>
            <person name="Blin K."/>
            <person name="Weber T."/>
        </authorList>
    </citation>
    <scope>NUCLEOTIDE SEQUENCE [LARGE SCALE GENOMIC DNA]</scope>
    <source>
        <strain evidence="2 3">NBC_01247</strain>
        <plasmid evidence="2 3">unnamed1</plasmid>
    </source>
</reference>
<feature type="transmembrane region" description="Helical" evidence="1">
    <location>
        <begin position="42"/>
        <end position="60"/>
    </location>
</feature>
<accession>A0ABZ1WMA8</accession>
<keyword evidence="2" id="KW-0614">Plasmid</keyword>
<dbReference type="Proteomes" id="UP001432014">
    <property type="component" value="Plasmid unnamed1"/>
</dbReference>
<organism evidence="2 3">
    <name type="scientific">Kitasatospora herbaricolor</name>
    <dbReference type="NCBI Taxonomy" id="68217"/>
    <lineage>
        <taxon>Bacteria</taxon>
        <taxon>Bacillati</taxon>
        <taxon>Actinomycetota</taxon>
        <taxon>Actinomycetes</taxon>
        <taxon>Kitasatosporales</taxon>
        <taxon>Streptomycetaceae</taxon>
        <taxon>Kitasatospora</taxon>
    </lineage>
</organism>
<name>A0ABZ1WMA8_9ACTN</name>
<evidence type="ECO:0000313" key="3">
    <source>
        <dbReference type="Proteomes" id="UP001432014"/>
    </source>
</evidence>
<evidence type="ECO:0000313" key="2">
    <source>
        <dbReference type="EMBL" id="WUS61929.1"/>
    </source>
</evidence>
<evidence type="ECO:0008006" key="4">
    <source>
        <dbReference type="Google" id="ProtNLM"/>
    </source>
</evidence>
<keyword evidence="3" id="KW-1185">Reference proteome</keyword>
<keyword evidence="1" id="KW-1133">Transmembrane helix</keyword>
<keyword evidence="1" id="KW-0812">Transmembrane</keyword>